<evidence type="ECO:0000313" key="2">
    <source>
        <dbReference type="Proteomes" id="UP000664815"/>
    </source>
</evidence>
<gene>
    <name evidence="1" type="ORF">J0H45_03155</name>
</gene>
<organism evidence="1 2">
    <name type="scientific">Stenotrophomonas nitritireducens</name>
    <dbReference type="NCBI Taxonomy" id="83617"/>
    <lineage>
        <taxon>Bacteria</taxon>
        <taxon>Pseudomonadati</taxon>
        <taxon>Pseudomonadota</taxon>
        <taxon>Gammaproteobacteria</taxon>
        <taxon>Lysobacterales</taxon>
        <taxon>Lysobacteraceae</taxon>
        <taxon>Stenotrophomonas</taxon>
    </lineage>
</organism>
<dbReference type="EMBL" id="JAFKMG010000318">
    <property type="protein sequence ID" value="MBN8798346.1"/>
    <property type="molecule type" value="Genomic_DNA"/>
</dbReference>
<dbReference type="SUPFAM" id="SSF53822">
    <property type="entry name" value="Periplasmic binding protein-like I"/>
    <property type="match status" value="1"/>
</dbReference>
<dbReference type="InterPro" id="IPR028082">
    <property type="entry name" value="Peripla_BP_I"/>
</dbReference>
<reference evidence="1" key="1">
    <citation type="submission" date="2021-02" db="EMBL/GenBank/DDBJ databases">
        <title>Thiocyanate and organic carbon inputs drive convergent selection for specific autotrophic Afipia and Thiobacillus strains within complex microbiomes.</title>
        <authorList>
            <person name="Huddy R.J."/>
            <person name="Sachdeva R."/>
            <person name="Kadzinga F."/>
            <person name="Kantor R.S."/>
            <person name="Harrison S.T.L."/>
            <person name="Banfield J.F."/>
        </authorList>
    </citation>
    <scope>NUCLEOTIDE SEQUENCE</scope>
    <source>
        <strain evidence="1">SCN18_10_11_15_R1_P_69_7</strain>
    </source>
</reference>
<dbReference type="AlphaFoldDB" id="A0A9D8KVW3"/>
<protein>
    <submittedName>
        <fullName evidence="1">Uncharacterized protein</fullName>
    </submittedName>
</protein>
<feature type="non-terminal residue" evidence="1">
    <location>
        <position position="1"/>
    </location>
</feature>
<sequence length="118" mass="12670">HRTAAGGLAAELPQTYGLPVVGYKQHSGDAKDLTPQLQSLREAGADIIAFSTVAREGVRVVMLGLQTLGWKAKVVGEPAALYGDLTEQVPSAVHDQFFAVNYRIGTQLKTSSPARDWH</sequence>
<dbReference type="Proteomes" id="UP000664815">
    <property type="component" value="Unassembled WGS sequence"/>
</dbReference>
<accession>A0A9D8KVW3</accession>
<dbReference type="Gene3D" id="3.40.50.2300">
    <property type="match status" value="1"/>
</dbReference>
<evidence type="ECO:0000313" key="1">
    <source>
        <dbReference type="EMBL" id="MBN8798346.1"/>
    </source>
</evidence>
<comment type="caution">
    <text evidence="1">The sequence shown here is derived from an EMBL/GenBank/DDBJ whole genome shotgun (WGS) entry which is preliminary data.</text>
</comment>
<name>A0A9D8KVW3_9GAMM</name>
<proteinExistence type="predicted"/>